<name>A0A1N7S0W2_9BURK</name>
<dbReference type="EMBL" id="CYGX02000027">
    <property type="protein sequence ID" value="SIT40961.1"/>
    <property type="molecule type" value="Genomic_DNA"/>
</dbReference>
<evidence type="ECO:0000313" key="1">
    <source>
        <dbReference type="EMBL" id="SIT40961.1"/>
    </source>
</evidence>
<organism evidence="1 2">
    <name type="scientific">Paraburkholderia ribeironis</name>
    <dbReference type="NCBI Taxonomy" id="1247936"/>
    <lineage>
        <taxon>Bacteria</taxon>
        <taxon>Pseudomonadati</taxon>
        <taxon>Pseudomonadota</taxon>
        <taxon>Betaproteobacteria</taxon>
        <taxon>Burkholderiales</taxon>
        <taxon>Burkholderiaceae</taxon>
        <taxon>Paraburkholderia</taxon>
    </lineage>
</organism>
<accession>A0A1N7S0W2</accession>
<sequence length="60" mass="6392">MTQNSALKPGRVSLPVVLLLLLILLFPALAACTGTPLRTTGGARHMKRTVQKQNACISGY</sequence>
<reference evidence="1 2" key="1">
    <citation type="submission" date="2016-12" db="EMBL/GenBank/DDBJ databases">
        <authorList>
            <person name="Song W.-J."/>
            <person name="Kurnit D.M."/>
        </authorList>
    </citation>
    <scope>NUCLEOTIDE SEQUENCE [LARGE SCALE GENOMIC DNA]</scope>
    <source>
        <strain evidence="1 2">STM7296</strain>
    </source>
</reference>
<dbReference type="Proteomes" id="UP000187012">
    <property type="component" value="Unassembled WGS sequence"/>
</dbReference>
<protein>
    <submittedName>
        <fullName evidence="1">Uncharacterized protein</fullName>
    </submittedName>
</protein>
<dbReference type="AlphaFoldDB" id="A0A1N7S0W2"/>
<proteinExistence type="predicted"/>
<keyword evidence="2" id="KW-1185">Reference proteome</keyword>
<evidence type="ECO:0000313" key="2">
    <source>
        <dbReference type="Proteomes" id="UP000187012"/>
    </source>
</evidence>
<gene>
    <name evidence="1" type="ORF">BN2475_270187</name>
</gene>